<dbReference type="Pfam" id="PF04355">
    <property type="entry name" value="BamE"/>
    <property type="match status" value="1"/>
</dbReference>
<proteinExistence type="predicted"/>
<evidence type="ECO:0000259" key="2">
    <source>
        <dbReference type="Pfam" id="PF04355"/>
    </source>
</evidence>
<dbReference type="RefSeq" id="WP_151135890.1">
    <property type="nucleotide sequence ID" value="NZ_CP043311.1"/>
</dbReference>
<dbReference type="KEGG" id="plal:FXN65_20625"/>
<dbReference type="InterPro" id="IPR007450">
    <property type="entry name" value="BamE_dom"/>
</dbReference>
<reference evidence="3 4" key="1">
    <citation type="submission" date="2019-08" db="EMBL/GenBank/DDBJ databases">
        <title>Whole-genome Sequencing of e-waste polymer degrading bacterium Pseudomonas sp. strain PE08.</title>
        <authorList>
            <person name="Kirdat K."/>
            <person name="Debbarma P."/>
            <person name="Narawade N."/>
            <person name="Suyal D."/>
            <person name="Thorat V."/>
            <person name="Shouche Y."/>
            <person name="Goel R."/>
            <person name="Yadav A."/>
        </authorList>
    </citation>
    <scope>NUCLEOTIDE SEQUENCE [LARGE SCALE GENOMIC DNA]</scope>
    <source>
        <strain evidence="3 4">PE08</strain>
    </source>
</reference>
<feature type="domain" description="Outer membrane protein assembly factor BamE" evidence="2">
    <location>
        <begin position="113"/>
        <end position="164"/>
    </location>
</feature>
<keyword evidence="4" id="KW-1185">Reference proteome</keyword>
<protein>
    <submittedName>
        <fullName evidence="3">DUF4124 domain-containing protein</fullName>
    </submittedName>
</protein>
<dbReference type="GO" id="GO:0019867">
    <property type="term" value="C:outer membrane"/>
    <property type="evidence" value="ECO:0007669"/>
    <property type="project" value="InterPro"/>
</dbReference>
<dbReference type="AlphaFoldDB" id="A0A5J6QPF8"/>
<sequence>MKRLSILALVTLPCLPQSPLNAASVFRCSDAEGNVSFNQHGCPPDSQVEYQRTRTLNLLNSEPIPEENGSRYFPSQNWESPERSTEIVVVGERAEVCGNLISPQERRKAIIRKQVRKGMTRADVESALGKPDRISGTNGQVRYHYKAKQGAGQQVAFDEDGCVKSGR</sequence>
<gene>
    <name evidence="3" type="ORF">FXN65_20625</name>
</gene>
<evidence type="ECO:0000256" key="1">
    <source>
        <dbReference type="SAM" id="SignalP"/>
    </source>
</evidence>
<evidence type="ECO:0000313" key="3">
    <source>
        <dbReference type="EMBL" id="QEY64343.1"/>
    </source>
</evidence>
<accession>A0A5J6QPF8</accession>
<name>A0A5J6QPF8_9GAMM</name>
<evidence type="ECO:0000313" key="4">
    <source>
        <dbReference type="Proteomes" id="UP000327179"/>
    </source>
</evidence>
<dbReference type="EMBL" id="CP043311">
    <property type="protein sequence ID" value="QEY64343.1"/>
    <property type="molecule type" value="Genomic_DNA"/>
</dbReference>
<dbReference type="Proteomes" id="UP000327179">
    <property type="component" value="Chromosome"/>
</dbReference>
<feature type="signal peptide" evidence="1">
    <location>
        <begin position="1"/>
        <end position="22"/>
    </location>
</feature>
<organism evidence="3 4">
    <name type="scientific">Metapseudomonas lalkuanensis</name>
    <dbReference type="NCBI Taxonomy" id="2604832"/>
    <lineage>
        <taxon>Bacteria</taxon>
        <taxon>Pseudomonadati</taxon>
        <taxon>Pseudomonadota</taxon>
        <taxon>Gammaproteobacteria</taxon>
        <taxon>Pseudomonadales</taxon>
        <taxon>Pseudomonadaceae</taxon>
        <taxon>Metapseudomonas</taxon>
    </lineage>
</organism>
<keyword evidence="1" id="KW-0732">Signal</keyword>
<feature type="chain" id="PRO_5023836990" evidence="1">
    <location>
        <begin position="23"/>
        <end position="167"/>
    </location>
</feature>